<accession>A0A164FXR9</accession>
<evidence type="ECO:0000313" key="1">
    <source>
        <dbReference type="EMBL" id="KZR98276.1"/>
    </source>
</evidence>
<reference evidence="1 2" key="1">
    <citation type="submission" date="2016-03" db="EMBL/GenBank/DDBJ databases">
        <title>EvidentialGene: Evidence-directed Construction of Genes on Genomes.</title>
        <authorList>
            <person name="Gilbert D.G."/>
            <person name="Choi J.-H."/>
            <person name="Mockaitis K."/>
            <person name="Colbourne J."/>
            <person name="Pfrender M."/>
        </authorList>
    </citation>
    <scope>NUCLEOTIDE SEQUENCE [LARGE SCALE GENOMIC DNA]</scope>
    <source>
        <strain evidence="1 2">Xinb3</strain>
        <tissue evidence="1">Complete organism</tissue>
    </source>
</reference>
<evidence type="ECO:0000313" key="2">
    <source>
        <dbReference type="Proteomes" id="UP000076858"/>
    </source>
</evidence>
<keyword evidence="2" id="KW-1185">Reference proteome</keyword>
<evidence type="ECO:0008006" key="3">
    <source>
        <dbReference type="Google" id="ProtNLM"/>
    </source>
</evidence>
<protein>
    <recommendedName>
        <fullName evidence="3">SWIM-type domain-containing protein</fullName>
    </recommendedName>
</protein>
<feature type="non-terminal residue" evidence="1">
    <location>
        <position position="98"/>
    </location>
</feature>
<dbReference type="AlphaFoldDB" id="A0A164FXR9"/>
<proteinExistence type="predicted"/>
<gene>
    <name evidence="1" type="ORF">APZ42_006376</name>
</gene>
<feature type="non-terminal residue" evidence="1">
    <location>
        <position position="1"/>
    </location>
</feature>
<dbReference type="Proteomes" id="UP000076858">
    <property type="component" value="Unassembled WGS sequence"/>
</dbReference>
<name>A0A164FXR9_9CRUS</name>
<dbReference type="EMBL" id="LRGB01017667">
    <property type="protein sequence ID" value="KZR98276.1"/>
    <property type="molecule type" value="Genomic_DNA"/>
</dbReference>
<sequence>ALLRLSDRKLNERIREVQFSTKSKPELIKKFTNSISPFPWRQTENEIKIMKGNYDFILDNVSLMYNLTNTNHKLKKDLSSCTCNFHLTFLLRCRHILY</sequence>
<organism evidence="1 2">
    <name type="scientific">Daphnia magna</name>
    <dbReference type="NCBI Taxonomy" id="35525"/>
    <lineage>
        <taxon>Eukaryota</taxon>
        <taxon>Metazoa</taxon>
        <taxon>Ecdysozoa</taxon>
        <taxon>Arthropoda</taxon>
        <taxon>Crustacea</taxon>
        <taxon>Branchiopoda</taxon>
        <taxon>Diplostraca</taxon>
        <taxon>Cladocera</taxon>
        <taxon>Anomopoda</taxon>
        <taxon>Daphniidae</taxon>
        <taxon>Daphnia</taxon>
    </lineage>
</organism>
<comment type="caution">
    <text evidence="1">The sequence shown here is derived from an EMBL/GenBank/DDBJ whole genome shotgun (WGS) entry which is preliminary data.</text>
</comment>